<accession>A0A5C3LQZ9</accession>
<keyword evidence="3" id="KW-1185">Reference proteome</keyword>
<protein>
    <submittedName>
        <fullName evidence="2">Uncharacterized protein</fullName>
    </submittedName>
</protein>
<organism evidence="2 3">
    <name type="scientific">Crucibulum laeve</name>
    <dbReference type="NCBI Taxonomy" id="68775"/>
    <lineage>
        <taxon>Eukaryota</taxon>
        <taxon>Fungi</taxon>
        <taxon>Dikarya</taxon>
        <taxon>Basidiomycota</taxon>
        <taxon>Agaricomycotina</taxon>
        <taxon>Agaricomycetes</taxon>
        <taxon>Agaricomycetidae</taxon>
        <taxon>Agaricales</taxon>
        <taxon>Agaricineae</taxon>
        <taxon>Nidulariaceae</taxon>
        <taxon>Crucibulum</taxon>
    </lineage>
</organism>
<dbReference type="Proteomes" id="UP000308652">
    <property type="component" value="Unassembled WGS sequence"/>
</dbReference>
<gene>
    <name evidence="2" type="ORF">BDQ12DRAFT_366138</name>
</gene>
<feature type="transmembrane region" description="Helical" evidence="1">
    <location>
        <begin position="38"/>
        <end position="61"/>
    </location>
</feature>
<evidence type="ECO:0000313" key="3">
    <source>
        <dbReference type="Proteomes" id="UP000308652"/>
    </source>
</evidence>
<evidence type="ECO:0000313" key="2">
    <source>
        <dbReference type="EMBL" id="TFK34426.1"/>
    </source>
</evidence>
<keyword evidence="1" id="KW-0812">Transmembrane</keyword>
<sequence length="92" mass="9976">MLETLLLESDISGSGSTPSLGLQGCNLSWSIILVKSEVALLLVIPPHGANFLNLFLAHVFLIKMRMATSYACSPNQMHIGARLAPSTYLFNE</sequence>
<dbReference type="AlphaFoldDB" id="A0A5C3LQZ9"/>
<dbReference type="EMBL" id="ML213631">
    <property type="protein sequence ID" value="TFK34426.1"/>
    <property type="molecule type" value="Genomic_DNA"/>
</dbReference>
<proteinExistence type="predicted"/>
<evidence type="ECO:0000256" key="1">
    <source>
        <dbReference type="SAM" id="Phobius"/>
    </source>
</evidence>
<keyword evidence="1" id="KW-1133">Transmembrane helix</keyword>
<reference evidence="2 3" key="1">
    <citation type="journal article" date="2019" name="Nat. Ecol. Evol.">
        <title>Megaphylogeny resolves global patterns of mushroom evolution.</title>
        <authorList>
            <person name="Varga T."/>
            <person name="Krizsan K."/>
            <person name="Foldi C."/>
            <person name="Dima B."/>
            <person name="Sanchez-Garcia M."/>
            <person name="Sanchez-Ramirez S."/>
            <person name="Szollosi G.J."/>
            <person name="Szarkandi J.G."/>
            <person name="Papp V."/>
            <person name="Albert L."/>
            <person name="Andreopoulos W."/>
            <person name="Angelini C."/>
            <person name="Antonin V."/>
            <person name="Barry K.W."/>
            <person name="Bougher N.L."/>
            <person name="Buchanan P."/>
            <person name="Buyck B."/>
            <person name="Bense V."/>
            <person name="Catcheside P."/>
            <person name="Chovatia M."/>
            <person name="Cooper J."/>
            <person name="Damon W."/>
            <person name="Desjardin D."/>
            <person name="Finy P."/>
            <person name="Geml J."/>
            <person name="Haridas S."/>
            <person name="Hughes K."/>
            <person name="Justo A."/>
            <person name="Karasinski D."/>
            <person name="Kautmanova I."/>
            <person name="Kiss B."/>
            <person name="Kocsube S."/>
            <person name="Kotiranta H."/>
            <person name="LaButti K.M."/>
            <person name="Lechner B.E."/>
            <person name="Liimatainen K."/>
            <person name="Lipzen A."/>
            <person name="Lukacs Z."/>
            <person name="Mihaltcheva S."/>
            <person name="Morgado L.N."/>
            <person name="Niskanen T."/>
            <person name="Noordeloos M.E."/>
            <person name="Ohm R.A."/>
            <person name="Ortiz-Santana B."/>
            <person name="Ovrebo C."/>
            <person name="Racz N."/>
            <person name="Riley R."/>
            <person name="Savchenko A."/>
            <person name="Shiryaev A."/>
            <person name="Soop K."/>
            <person name="Spirin V."/>
            <person name="Szebenyi C."/>
            <person name="Tomsovsky M."/>
            <person name="Tulloss R.E."/>
            <person name="Uehling J."/>
            <person name="Grigoriev I.V."/>
            <person name="Vagvolgyi C."/>
            <person name="Papp T."/>
            <person name="Martin F.M."/>
            <person name="Miettinen O."/>
            <person name="Hibbett D.S."/>
            <person name="Nagy L.G."/>
        </authorList>
    </citation>
    <scope>NUCLEOTIDE SEQUENCE [LARGE SCALE GENOMIC DNA]</scope>
    <source>
        <strain evidence="2 3">CBS 166.37</strain>
    </source>
</reference>
<name>A0A5C3LQZ9_9AGAR</name>
<keyword evidence="1" id="KW-0472">Membrane</keyword>